<gene>
    <name evidence="1" type="ORF">TU35_006000</name>
</gene>
<dbReference type="EMBL" id="JZWT02000014">
    <property type="protein sequence ID" value="MFB6490783.1"/>
    <property type="molecule type" value="Genomic_DNA"/>
</dbReference>
<sequence>MERPLYRFIALMGLVSLFADWLYEGARAALPQYMYQLGASAVVVGAIFGVGDALGYALRLFTGPLSDRRGGYWGETFAGYALQVLAIVGLAAAPWLPAVAGLVMLERTSKALRTPARDAILSAAGGNRQSAAFGLHASIDQIGAVLGSATALALLALGLSYRLLFLSLAAPGLAALATLYFAYRAYGIRPRRLGRGWRGVDRPLALFAISQFFLGASLMHISLEMYREGPTPWLGSLIYLAAMAAEIPLSLAWGKAYEASRTSLYLGPAAAFAASALFSLQSTALGLAGAVIYSAATSYVDVAAKARAAELSADKATAIGLAGSAYGLGLALGGPLYGLLLGLGLYGVIPLASLALALASTAAMAKSS</sequence>
<organism evidence="1 2">
    <name type="scientific">Thermoproteus sp. AZ2</name>
    <dbReference type="NCBI Taxonomy" id="1609232"/>
    <lineage>
        <taxon>Archaea</taxon>
        <taxon>Thermoproteota</taxon>
        <taxon>Thermoprotei</taxon>
        <taxon>Thermoproteales</taxon>
        <taxon>Thermoproteaceae</taxon>
        <taxon>Thermoproteus</taxon>
    </lineage>
</organism>
<protein>
    <submittedName>
        <fullName evidence="1">MFS transporter</fullName>
    </submittedName>
</protein>
<accession>A0ACC6V1R8</accession>
<proteinExistence type="predicted"/>
<name>A0ACC6V1R8_9CREN</name>
<comment type="caution">
    <text evidence="1">The sequence shown here is derived from an EMBL/GenBank/DDBJ whole genome shotgun (WGS) entry which is preliminary data.</text>
</comment>
<dbReference type="Proteomes" id="UP000033636">
    <property type="component" value="Unassembled WGS sequence"/>
</dbReference>
<evidence type="ECO:0000313" key="1">
    <source>
        <dbReference type="EMBL" id="MFB6490783.1"/>
    </source>
</evidence>
<reference evidence="1" key="1">
    <citation type="submission" date="2024-07" db="EMBL/GenBank/DDBJ databases">
        <title>Metagenome and Metagenome-Assembled Genomes of Archaea from a hot spring from the geothermal field of Los Azufres, Mexico.</title>
        <authorList>
            <person name="Marin-Paredes R."/>
            <person name="Martinez-Romero E."/>
            <person name="Servin-Garciduenas L.E."/>
        </authorList>
    </citation>
    <scope>NUCLEOTIDE SEQUENCE</scope>
</reference>
<evidence type="ECO:0000313" key="2">
    <source>
        <dbReference type="Proteomes" id="UP000033636"/>
    </source>
</evidence>